<dbReference type="PANTHER" id="PTHR34282:SF1">
    <property type="entry name" value="DUF3741 DOMAIN-CONTAINING PROTEIN"/>
    <property type="match status" value="1"/>
</dbReference>
<evidence type="ECO:0000259" key="2">
    <source>
        <dbReference type="Pfam" id="PF14383"/>
    </source>
</evidence>
<dbReference type="EMBL" id="JAIWQS010000006">
    <property type="protein sequence ID" value="KAJ8762259.1"/>
    <property type="molecule type" value="Genomic_DNA"/>
</dbReference>
<evidence type="ECO:0000256" key="1">
    <source>
        <dbReference type="SAM" id="MobiDB-lite"/>
    </source>
</evidence>
<dbReference type="AlphaFoldDB" id="A0AAV8T7D4"/>
<sequence length="1146" mass="128950">MNELSERVKGYNSDKVFDEKLFETSAIAWIRIKVMIPKMLKDPFEDREGERELTSTSNFQFRASSYYVGTGPGTGFPTSTNSERNLTTREKKPKTLFILLSFVNGMLRLEPGSIPEERSMAKRSDFAQKLLDDLRLRKQRMAAPQTSNTSKLKTGDAYSYSMQTYRGSRDMKARQPNGVKTGNMQNGSRGGGKSLAVREGSKQIVPYGRDQNSAQTGDFSLALTFALENGGKLQRVDSLGNSTVLSFLNQINRGSLDLGKTENSIRRRSMDRSSTGGFAAFSPLHISEIAKGAQKLNQILRACSNGLKFDSYSIEIGKELLKGAIDLEESLRMLVNLQEASDYMIKPQSKSRITLLDEDEDDNNNSIHSDRHKQNDRSIVSFDNSSRNSRYILTYSSEAANFNQQARALSASSSASNKRSSNYGREQNTLAAFSERKDHLSSSTSKTEKARIPNVIAKLMGLQELPEAEDSKKTIRKEYSSKVTKRPAEGSNSHQKRKKDAKNEMSPIKTPNDAHSSKMKAIHEAAYGLKAENNLSGERKPPEEAMEKIKPMRISNKANTKIDKHHVSIVPLNQTTENRKDTQEKQRKQDYPKPEEQKGKERGETHDSLLRHALGQTASHRQKGSEAAMGLQGQMKSNLGMIRTENRDVKKHLSHNHKKSPNDLALQQPRILQNSEKKDNMHHVGDSNPQKGSESLSKTLPRPTDASPNMKNKYWPLSQEHTNGMQSVGIPNNRHDEDLLRGKSSTHFSTEMQDSVNTSSKHYTPPGNMTSESNRGKSIVSAAKEEKSVQLPASKKGRAKIQEVETLPKINELVTRKGGASQNMGRVSKRPISILQEVKQRKHEKPGEFREVDRKTSKSKEIEARILQSNKPVASRQQSSALSELQLKDEQDSNLYCPPLDNECQLISTEMLLPDKNNINSMVRNDSHSGNMVLDSFDGAREVNIVDTHNSSQSNNQKQPRIEAPKPLTASENQLKQILMKSQLFLNTAEALFKLNIPFDILHSPESLELEYQDKEGNITLDCGYELMKRKGKRQELSVHPFMKVSVACTRVTSLDELIKLLHQDIATLKSYGRDDGADCLVEDYLPKMLEEDVYDREPDLNCMWDFGWDITRFASLEKDDVVRDVERNVLSGLLDEVTRDLLVRV</sequence>
<evidence type="ECO:0000313" key="4">
    <source>
        <dbReference type="Proteomes" id="UP001159364"/>
    </source>
</evidence>
<feature type="region of interest" description="Disordered" evidence="1">
    <location>
        <begin position="530"/>
        <end position="605"/>
    </location>
</feature>
<feature type="region of interest" description="Disordered" evidence="1">
    <location>
        <begin position="467"/>
        <end position="518"/>
    </location>
</feature>
<organism evidence="3 4">
    <name type="scientific">Erythroxylum novogranatense</name>
    <dbReference type="NCBI Taxonomy" id="1862640"/>
    <lineage>
        <taxon>Eukaryota</taxon>
        <taxon>Viridiplantae</taxon>
        <taxon>Streptophyta</taxon>
        <taxon>Embryophyta</taxon>
        <taxon>Tracheophyta</taxon>
        <taxon>Spermatophyta</taxon>
        <taxon>Magnoliopsida</taxon>
        <taxon>eudicotyledons</taxon>
        <taxon>Gunneridae</taxon>
        <taxon>Pentapetalae</taxon>
        <taxon>rosids</taxon>
        <taxon>fabids</taxon>
        <taxon>Malpighiales</taxon>
        <taxon>Erythroxylaceae</taxon>
        <taxon>Erythroxylum</taxon>
    </lineage>
</organism>
<name>A0AAV8T7D4_9ROSI</name>
<protein>
    <recommendedName>
        <fullName evidence="2">DUF3741 domain-containing protein</fullName>
    </recommendedName>
</protein>
<feature type="region of interest" description="Disordered" evidence="1">
    <location>
        <begin position="750"/>
        <end position="774"/>
    </location>
</feature>
<feature type="region of interest" description="Disordered" evidence="1">
    <location>
        <begin position="677"/>
        <end position="712"/>
    </location>
</feature>
<feature type="compositionally biased region" description="Polar residues" evidence="1">
    <location>
        <begin position="750"/>
        <end position="773"/>
    </location>
</feature>
<feature type="compositionally biased region" description="Basic and acidic residues" evidence="1">
    <location>
        <begin position="537"/>
        <end position="550"/>
    </location>
</feature>
<feature type="compositionally biased region" description="Polar residues" evidence="1">
    <location>
        <begin position="178"/>
        <end position="187"/>
    </location>
</feature>
<evidence type="ECO:0000313" key="3">
    <source>
        <dbReference type="EMBL" id="KAJ8762259.1"/>
    </source>
</evidence>
<dbReference type="Pfam" id="PF14383">
    <property type="entry name" value="VARLMGL"/>
    <property type="match status" value="1"/>
</dbReference>
<dbReference type="InterPro" id="IPR032795">
    <property type="entry name" value="DUF3741-assoc"/>
</dbReference>
<reference evidence="3 4" key="1">
    <citation type="submission" date="2021-09" db="EMBL/GenBank/DDBJ databases">
        <title>Genomic insights and catalytic innovation underlie evolution of tropane alkaloids biosynthesis.</title>
        <authorList>
            <person name="Wang Y.-J."/>
            <person name="Tian T."/>
            <person name="Huang J.-P."/>
            <person name="Huang S.-X."/>
        </authorList>
    </citation>
    <scope>NUCLEOTIDE SEQUENCE [LARGE SCALE GENOMIC DNA]</scope>
    <source>
        <strain evidence="3">KIB-2018</strain>
        <tissue evidence="3">Leaf</tissue>
    </source>
</reference>
<feature type="region of interest" description="Disordered" evidence="1">
    <location>
        <begin position="358"/>
        <end position="381"/>
    </location>
</feature>
<proteinExistence type="predicted"/>
<feature type="region of interest" description="Disordered" evidence="1">
    <location>
        <begin position="166"/>
        <end position="195"/>
    </location>
</feature>
<feature type="compositionally biased region" description="Basic and acidic residues" evidence="1">
    <location>
        <begin position="577"/>
        <end position="605"/>
    </location>
</feature>
<feature type="compositionally biased region" description="Basic and acidic residues" evidence="1">
    <location>
        <begin position="845"/>
        <end position="860"/>
    </location>
</feature>
<feature type="compositionally biased region" description="Polar residues" evidence="1">
    <location>
        <begin position="687"/>
        <end position="698"/>
    </location>
</feature>
<comment type="caution">
    <text evidence="3">The sequence shown here is derived from an EMBL/GenBank/DDBJ whole genome shotgun (WGS) entry which is preliminary data.</text>
</comment>
<keyword evidence="4" id="KW-1185">Reference proteome</keyword>
<gene>
    <name evidence="3" type="ORF">K2173_007415</name>
</gene>
<feature type="compositionally biased region" description="Basic and acidic residues" evidence="1">
    <location>
        <begin position="469"/>
        <end position="480"/>
    </location>
</feature>
<dbReference type="PANTHER" id="PTHR34282">
    <property type="entry name" value="OS01G0228800 PROTEIN-RELATED"/>
    <property type="match status" value="1"/>
</dbReference>
<dbReference type="Proteomes" id="UP001159364">
    <property type="component" value="Linkage Group LG06"/>
</dbReference>
<feature type="domain" description="DUF3741" evidence="2">
    <location>
        <begin position="443"/>
        <end position="469"/>
    </location>
</feature>
<accession>A0AAV8T7D4</accession>
<feature type="region of interest" description="Disordered" evidence="1">
    <location>
        <begin position="839"/>
        <end position="860"/>
    </location>
</feature>